<dbReference type="FunFam" id="3.90.230.10:FF:000002">
    <property type="entry name" value="Xaa-Pro aminopeptidase 3"/>
    <property type="match status" value="1"/>
</dbReference>
<comment type="catalytic activity">
    <reaction evidence="1">
        <text>Release of any N-terminal amino acid, including proline, that is linked to proline, even from a dipeptide or tripeptide.</text>
        <dbReference type="EC" id="3.4.11.9"/>
    </reaction>
</comment>
<dbReference type="MEROPS" id="M24.004"/>
<dbReference type="GO" id="GO:0005829">
    <property type="term" value="C:cytosol"/>
    <property type="evidence" value="ECO:0007669"/>
    <property type="project" value="TreeGrafter"/>
</dbReference>
<dbReference type="AlphaFoldDB" id="Q1YVJ8"/>
<keyword evidence="5" id="KW-0645">Protease</keyword>
<dbReference type="STRING" id="314287.GB2207_07876"/>
<dbReference type="InterPro" id="IPR007865">
    <property type="entry name" value="Aminopep_P_N"/>
</dbReference>
<evidence type="ECO:0000256" key="1">
    <source>
        <dbReference type="ARBA" id="ARBA00001424"/>
    </source>
</evidence>
<dbReference type="Gene3D" id="3.90.230.10">
    <property type="entry name" value="Creatinase/methionine aminopeptidase superfamily"/>
    <property type="match status" value="1"/>
</dbReference>
<evidence type="ECO:0000256" key="9">
    <source>
        <dbReference type="ARBA" id="ARBA00023211"/>
    </source>
</evidence>
<evidence type="ECO:0000256" key="12">
    <source>
        <dbReference type="ARBA" id="ARBA00081411"/>
    </source>
</evidence>
<dbReference type="SUPFAM" id="SSF53092">
    <property type="entry name" value="Creatinase/prolidase N-terminal domain"/>
    <property type="match status" value="1"/>
</dbReference>
<feature type="domain" description="Aminopeptidase P N-terminal" evidence="13">
    <location>
        <begin position="2"/>
        <end position="136"/>
    </location>
</feature>
<protein>
    <recommendedName>
        <fullName evidence="10">Xaa-Pro aminopeptidase</fullName>
        <ecNumber evidence="4">3.4.11.9</ecNumber>
    </recommendedName>
    <alternativeName>
        <fullName evidence="11">Aminopeptidase P II</fullName>
    </alternativeName>
    <alternativeName>
        <fullName evidence="12">X-Pro aminopeptidase</fullName>
    </alternativeName>
</protein>
<dbReference type="Proteomes" id="UP000005555">
    <property type="component" value="Unassembled WGS sequence"/>
</dbReference>
<dbReference type="Pfam" id="PF00557">
    <property type="entry name" value="Peptidase_M24"/>
    <property type="match status" value="1"/>
</dbReference>
<proteinExistence type="inferred from homology"/>
<keyword evidence="15" id="KW-1185">Reference proteome</keyword>
<dbReference type="PANTHER" id="PTHR43226:SF4">
    <property type="entry name" value="XAA-PRO AMINOPEPTIDASE 3"/>
    <property type="match status" value="1"/>
</dbReference>
<dbReference type="SMART" id="SM01011">
    <property type="entry name" value="AMP_N"/>
    <property type="match status" value="1"/>
</dbReference>
<dbReference type="PANTHER" id="PTHR43226">
    <property type="entry name" value="XAA-PRO AMINOPEPTIDASE 3"/>
    <property type="match status" value="1"/>
</dbReference>
<keyword evidence="14" id="KW-0031">Aminopeptidase</keyword>
<evidence type="ECO:0000256" key="4">
    <source>
        <dbReference type="ARBA" id="ARBA00012574"/>
    </source>
</evidence>
<evidence type="ECO:0000256" key="3">
    <source>
        <dbReference type="ARBA" id="ARBA00008766"/>
    </source>
</evidence>
<dbReference type="NCBIfam" id="NF008131">
    <property type="entry name" value="PRK10879.1"/>
    <property type="match status" value="1"/>
</dbReference>
<dbReference type="EC" id="3.4.11.9" evidence="4"/>
<evidence type="ECO:0000256" key="11">
    <source>
        <dbReference type="ARBA" id="ARBA00075356"/>
    </source>
</evidence>
<evidence type="ECO:0000256" key="6">
    <source>
        <dbReference type="ARBA" id="ARBA00022723"/>
    </source>
</evidence>
<dbReference type="OrthoDB" id="9806388at2"/>
<evidence type="ECO:0000256" key="10">
    <source>
        <dbReference type="ARBA" id="ARBA00069363"/>
    </source>
</evidence>
<evidence type="ECO:0000256" key="7">
    <source>
        <dbReference type="ARBA" id="ARBA00022801"/>
    </source>
</evidence>
<reference evidence="14 15" key="1">
    <citation type="submission" date="2006-03" db="EMBL/GenBank/DDBJ databases">
        <authorList>
            <person name="Giovannoni S.J."/>
            <person name="Cho J.-C."/>
            <person name="Ferriera S."/>
            <person name="Johnson J."/>
            <person name="Kravitz S."/>
            <person name="Halpern A."/>
            <person name="Remington K."/>
            <person name="Beeson K."/>
            <person name="Tran B."/>
            <person name="Rogers Y.-H."/>
            <person name="Friedman R."/>
            <person name="Venter J.C."/>
        </authorList>
    </citation>
    <scope>NUCLEOTIDE SEQUENCE [LARGE SCALE GENOMIC DNA]</scope>
    <source>
        <strain evidence="14 15">HTCC2207</strain>
    </source>
</reference>
<dbReference type="EMBL" id="AAPI01000001">
    <property type="protein sequence ID" value="EAS47710.1"/>
    <property type="molecule type" value="Genomic_DNA"/>
</dbReference>
<accession>Q1YVJ8</accession>
<comment type="caution">
    <text evidence="14">The sequence shown here is derived from an EMBL/GenBank/DDBJ whole genome shotgun (WGS) entry which is preliminary data.</text>
</comment>
<organism evidence="14 15">
    <name type="scientific">gamma proteobacterium HTCC2207</name>
    <dbReference type="NCBI Taxonomy" id="314287"/>
    <lineage>
        <taxon>Bacteria</taxon>
        <taxon>Pseudomonadati</taxon>
        <taxon>Pseudomonadota</taxon>
        <taxon>Gammaproteobacteria</taxon>
        <taxon>Cellvibrionales</taxon>
        <taxon>Porticoccaceae</taxon>
        <taxon>SAR92 clade</taxon>
    </lineage>
</organism>
<dbReference type="GO" id="GO:0070006">
    <property type="term" value="F:metalloaminopeptidase activity"/>
    <property type="evidence" value="ECO:0007669"/>
    <property type="project" value="InterPro"/>
</dbReference>
<comment type="similarity">
    <text evidence="3">Belongs to the peptidase M24B family.</text>
</comment>
<dbReference type="CDD" id="cd01087">
    <property type="entry name" value="Prolidase"/>
    <property type="match status" value="1"/>
</dbReference>
<keyword evidence="9" id="KW-0464">Manganese</keyword>
<dbReference type="Gene3D" id="3.40.350.10">
    <property type="entry name" value="Creatinase/prolidase N-terminal domain"/>
    <property type="match status" value="1"/>
</dbReference>
<evidence type="ECO:0000313" key="14">
    <source>
        <dbReference type="EMBL" id="EAS47710.1"/>
    </source>
</evidence>
<evidence type="ECO:0000256" key="8">
    <source>
        <dbReference type="ARBA" id="ARBA00023049"/>
    </source>
</evidence>
<evidence type="ECO:0000259" key="13">
    <source>
        <dbReference type="SMART" id="SM01011"/>
    </source>
</evidence>
<name>Q1YVJ8_9GAMM</name>
<gene>
    <name evidence="14" type="ORF">GB2207_07876</name>
</gene>
<dbReference type="eggNOG" id="COG0006">
    <property type="taxonomic scope" value="Bacteria"/>
</dbReference>
<dbReference type="GO" id="GO:0006508">
    <property type="term" value="P:proteolysis"/>
    <property type="evidence" value="ECO:0007669"/>
    <property type="project" value="UniProtKB-KW"/>
</dbReference>
<comment type="cofactor">
    <cofactor evidence="2">
        <name>Mn(2+)</name>
        <dbReference type="ChEBI" id="CHEBI:29035"/>
    </cofactor>
</comment>
<dbReference type="InterPro" id="IPR052433">
    <property type="entry name" value="X-Pro_dipept-like"/>
</dbReference>
<evidence type="ECO:0000256" key="5">
    <source>
        <dbReference type="ARBA" id="ARBA00022670"/>
    </source>
</evidence>
<keyword evidence="7" id="KW-0378">Hydrolase</keyword>
<dbReference type="GO" id="GO:0030145">
    <property type="term" value="F:manganese ion binding"/>
    <property type="evidence" value="ECO:0007669"/>
    <property type="project" value="InterPro"/>
</dbReference>
<evidence type="ECO:0000256" key="2">
    <source>
        <dbReference type="ARBA" id="ARBA00001936"/>
    </source>
</evidence>
<dbReference type="SUPFAM" id="SSF55920">
    <property type="entry name" value="Creatinase/aminopeptidase"/>
    <property type="match status" value="1"/>
</dbReference>
<keyword evidence="8" id="KW-0482">Metalloprotease</keyword>
<dbReference type="InterPro" id="IPR036005">
    <property type="entry name" value="Creatinase/aminopeptidase-like"/>
</dbReference>
<dbReference type="InterPro" id="IPR000994">
    <property type="entry name" value="Pept_M24"/>
</dbReference>
<dbReference type="InterPro" id="IPR029149">
    <property type="entry name" value="Creatin/AminoP/Spt16_N"/>
</dbReference>
<dbReference type="HOGENOM" id="CLU_017266_1_0_6"/>
<keyword evidence="6" id="KW-0479">Metal-binding</keyword>
<dbReference type="Pfam" id="PF05195">
    <property type="entry name" value="AMP_N"/>
    <property type="match status" value="1"/>
</dbReference>
<sequence length="440" mass="48859">MITVKEYATRRSDLMSMMAPNSIAIITGAVEKIRSRDTHYPFKQATSLSYLCGFAEPQAALVLIPGRDQGQCLLFCREKDKLRETWDGYRAGPEGAVADFGLDDAFPIDDLDEILTGMLEGRERVYYAIGKDADFDRHLMRLINQIREGKSRGSVPPGEFIDLDHLVNEMRLVKTASELKLMRRAGEISARAHCRAMKVSRPGIYEYQLQAEIEHEFMASGASAPAYTSIVGGGKNGCILHYIENRQKISDGDLVLIDAGCEYENYAADITRTFPVNGKFSPQQAAIYDIVLQAQLEAIAKITPGATYNVANDATVAVITEGLRNLGILDGEVNELIEMEAYKDFYMHSSGHWLGMDVHDVGDYKIDNQWRVYEPGMVVTVEPGIYISPDNRNVAEKWRGLAVRIEDDIAVTKTGCEDLTSGVPKARSDIELLMVAQPSV</sequence>
<evidence type="ECO:0000313" key="15">
    <source>
        <dbReference type="Proteomes" id="UP000005555"/>
    </source>
</evidence>